<dbReference type="InterPro" id="IPR000836">
    <property type="entry name" value="PRTase_dom"/>
</dbReference>
<dbReference type="PANTHER" id="PTHR47505">
    <property type="entry name" value="DNA UTILIZATION PROTEIN YHGH"/>
    <property type="match status" value="1"/>
</dbReference>
<proteinExistence type="inferred from homology"/>
<evidence type="ECO:0000313" key="2">
    <source>
        <dbReference type="EMBL" id="OHA84417.1"/>
    </source>
</evidence>
<accession>A0A1G2SH49</accession>
<dbReference type="Gene3D" id="3.40.50.2020">
    <property type="match status" value="1"/>
</dbReference>
<sequence>MRRLTIIFNNILDLVFPRQCLGCGTPRTLFCAKCLAGAPSAPPAEHSFIRAAFDYRHPSIKRAIWRFKYENVRGFAETFAERLYEEILGDLGDNLHLSPGETFLLVPIPLHKKRLRERGYNQSALLARKIIALDHSNTFEYAPNLLIRAHATAPQARNEKRAARLTNLRGAFTCTDPTRARGRTIILIDDVTTTGATLLEAKRALASSKPRNVLAFAVAH</sequence>
<protein>
    <submittedName>
        <fullName evidence="2">Uncharacterized protein</fullName>
    </submittedName>
</protein>
<dbReference type="InterPro" id="IPR051910">
    <property type="entry name" value="ComF/GntX_DNA_util-trans"/>
</dbReference>
<comment type="caution">
    <text evidence="2">The sequence shown here is derived from an EMBL/GenBank/DDBJ whole genome shotgun (WGS) entry which is preliminary data.</text>
</comment>
<dbReference type="STRING" id="1802727.A2937_01635"/>
<dbReference type="Proteomes" id="UP000177987">
    <property type="component" value="Unassembled WGS sequence"/>
</dbReference>
<name>A0A1G2SH49_9BACT</name>
<organism evidence="2 3">
    <name type="scientific">Candidatus Yonathbacteria bacterium RIFCSPLOWO2_01_FULL_47_33b</name>
    <dbReference type="NCBI Taxonomy" id="1802727"/>
    <lineage>
        <taxon>Bacteria</taxon>
        <taxon>Candidatus Yonathiibacteriota</taxon>
    </lineage>
</organism>
<evidence type="ECO:0000256" key="1">
    <source>
        <dbReference type="ARBA" id="ARBA00008007"/>
    </source>
</evidence>
<dbReference type="InterPro" id="IPR029057">
    <property type="entry name" value="PRTase-like"/>
</dbReference>
<dbReference type="EMBL" id="MHUW01000001">
    <property type="protein sequence ID" value="OHA84417.1"/>
    <property type="molecule type" value="Genomic_DNA"/>
</dbReference>
<comment type="similarity">
    <text evidence="1">Belongs to the ComF/GntX family.</text>
</comment>
<reference evidence="2 3" key="1">
    <citation type="journal article" date="2016" name="Nat. Commun.">
        <title>Thousands of microbial genomes shed light on interconnected biogeochemical processes in an aquifer system.</title>
        <authorList>
            <person name="Anantharaman K."/>
            <person name="Brown C.T."/>
            <person name="Hug L.A."/>
            <person name="Sharon I."/>
            <person name="Castelle C.J."/>
            <person name="Probst A.J."/>
            <person name="Thomas B.C."/>
            <person name="Singh A."/>
            <person name="Wilkins M.J."/>
            <person name="Karaoz U."/>
            <person name="Brodie E.L."/>
            <person name="Williams K.H."/>
            <person name="Hubbard S.S."/>
            <person name="Banfield J.F."/>
        </authorList>
    </citation>
    <scope>NUCLEOTIDE SEQUENCE [LARGE SCALE GENOMIC DNA]</scope>
</reference>
<gene>
    <name evidence="2" type="ORF">A2937_01635</name>
</gene>
<dbReference type="SUPFAM" id="SSF53271">
    <property type="entry name" value="PRTase-like"/>
    <property type="match status" value="1"/>
</dbReference>
<dbReference type="PANTHER" id="PTHR47505:SF1">
    <property type="entry name" value="DNA UTILIZATION PROTEIN YHGH"/>
    <property type="match status" value="1"/>
</dbReference>
<dbReference type="CDD" id="cd06223">
    <property type="entry name" value="PRTases_typeI"/>
    <property type="match status" value="1"/>
</dbReference>
<evidence type="ECO:0000313" key="3">
    <source>
        <dbReference type="Proteomes" id="UP000177987"/>
    </source>
</evidence>
<dbReference type="AlphaFoldDB" id="A0A1G2SH49"/>